<dbReference type="AlphaFoldDB" id="D8PHJ7"/>
<name>D8PHJ7_9BACT</name>
<reference evidence="3 4" key="1">
    <citation type="journal article" date="2010" name="Proc. Natl. Acad. Sci. U.S.A.">
        <title>A Nitrospira metagenome illuminates the physiology and evolution of globally important nitrite-oxidizing bacteria.</title>
        <authorList>
            <person name="Lucker S."/>
            <person name="Wagner M."/>
            <person name="Maixner F."/>
            <person name="Pelletier E."/>
            <person name="Koch H."/>
            <person name="Vacherie B."/>
            <person name="Rattei T."/>
            <person name="Sinninghe Damste J."/>
            <person name="Spieck E."/>
            <person name="Le Paslier D."/>
            <person name="Daims H."/>
        </authorList>
    </citation>
    <scope>NUCLEOTIDE SEQUENCE [LARGE SCALE GENOMIC DNA]</scope>
</reference>
<keyword evidence="4" id="KW-1185">Reference proteome</keyword>
<dbReference type="Gene3D" id="3.30.360.10">
    <property type="entry name" value="Dihydrodipicolinate Reductase, domain 2"/>
    <property type="match status" value="1"/>
</dbReference>
<accession>D8PHJ7</accession>
<dbReference type="PANTHER" id="PTHR43377:SF1">
    <property type="entry name" value="BILIVERDIN REDUCTASE A"/>
    <property type="match status" value="1"/>
</dbReference>
<dbReference type="PANTHER" id="PTHR43377">
    <property type="entry name" value="BILIVERDIN REDUCTASE A"/>
    <property type="match status" value="1"/>
</dbReference>
<dbReference type="Gene3D" id="3.40.50.720">
    <property type="entry name" value="NAD(P)-binding Rossmann-like Domain"/>
    <property type="match status" value="1"/>
</dbReference>
<dbReference type="Pfam" id="PF01408">
    <property type="entry name" value="GFO_IDH_MocA"/>
    <property type="match status" value="1"/>
</dbReference>
<feature type="domain" description="GFO/IDH/MocA-like oxidoreductase" evidence="2">
    <location>
        <begin position="154"/>
        <end position="226"/>
    </location>
</feature>
<dbReference type="EC" id="1.-.-.-" evidence="3"/>
<gene>
    <name evidence="3" type="ORF">NIDE3038</name>
</gene>
<sequence>MKQLRAGVIGVGHLGQHHARHYATLPGATLVGVCDASPTRAKLIADRHGVQACTDLDDLLKQVDIVSVAAPTSAHFSATKACLEAGKHVLVEKPIAVTSAEARELVELAARRGCLLQVGHSERFNPIMQRMRPFIERPAFIECHRLSAFGERGTDVDVVLDLMIHDLDLVLSFNPGPVEEVRAAGVPVLSSNIDIANARIAFAGGCVANVTASRVSTNKMRRLRVFQRDRYVSIDFQTRQAVVSRRVQAAGAKPTIDIESYQAGDEEPLRLELDSFIQAVNNGTRPVVSGEDGEAALNLATLVLDAISRFTQRHSADEAAAVAFGRENV</sequence>
<dbReference type="InterPro" id="IPR036291">
    <property type="entry name" value="NAD(P)-bd_dom_sf"/>
</dbReference>
<dbReference type="InterPro" id="IPR051450">
    <property type="entry name" value="Gfo/Idh/MocA_Oxidoreductases"/>
</dbReference>
<dbReference type="InterPro" id="IPR000683">
    <property type="entry name" value="Gfo/Idh/MocA-like_OxRdtase_N"/>
</dbReference>
<dbReference type="STRING" id="330214.NIDE3038"/>
<organism evidence="3 4">
    <name type="scientific">Nitrospira defluvii</name>
    <dbReference type="NCBI Taxonomy" id="330214"/>
    <lineage>
        <taxon>Bacteria</taxon>
        <taxon>Pseudomonadati</taxon>
        <taxon>Nitrospirota</taxon>
        <taxon>Nitrospiria</taxon>
        <taxon>Nitrospirales</taxon>
        <taxon>Nitrospiraceae</taxon>
        <taxon>Nitrospira</taxon>
    </lineage>
</organism>
<evidence type="ECO:0000259" key="1">
    <source>
        <dbReference type="Pfam" id="PF01408"/>
    </source>
</evidence>
<evidence type="ECO:0000259" key="2">
    <source>
        <dbReference type="Pfam" id="PF22725"/>
    </source>
</evidence>
<evidence type="ECO:0000313" key="3">
    <source>
        <dbReference type="EMBL" id="CBK42734.1"/>
    </source>
</evidence>
<dbReference type="OrthoDB" id="9815825at2"/>
<feature type="domain" description="Gfo/Idh/MocA-like oxidoreductase N-terminal" evidence="1">
    <location>
        <begin position="4"/>
        <end position="120"/>
    </location>
</feature>
<dbReference type="SUPFAM" id="SSF51735">
    <property type="entry name" value="NAD(P)-binding Rossmann-fold domains"/>
    <property type="match status" value="1"/>
</dbReference>
<evidence type="ECO:0000313" key="4">
    <source>
        <dbReference type="Proteomes" id="UP000001660"/>
    </source>
</evidence>
<dbReference type="EMBL" id="FP929003">
    <property type="protein sequence ID" value="CBK42734.1"/>
    <property type="molecule type" value="Genomic_DNA"/>
</dbReference>
<dbReference type="GO" id="GO:0016491">
    <property type="term" value="F:oxidoreductase activity"/>
    <property type="evidence" value="ECO:0007669"/>
    <property type="project" value="UniProtKB-KW"/>
</dbReference>
<dbReference type="Pfam" id="PF22725">
    <property type="entry name" value="GFO_IDH_MocA_C3"/>
    <property type="match status" value="1"/>
</dbReference>
<proteinExistence type="predicted"/>
<dbReference type="HOGENOM" id="CLU_023194_10_0_0"/>
<dbReference type="GO" id="GO:0000166">
    <property type="term" value="F:nucleotide binding"/>
    <property type="evidence" value="ECO:0007669"/>
    <property type="project" value="InterPro"/>
</dbReference>
<dbReference type="Proteomes" id="UP000001660">
    <property type="component" value="Chromosome"/>
</dbReference>
<dbReference type="InterPro" id="IPR055170">
    <property type="entry name" value="GFO_IDH_MocA-like_dom"/>
</dbReference>
<dbReference type="SUPFAM" id="SSF55347">
    <property type="entry name" value="Glyceraldehyde-3-phosphate dehydrogenase-like, C-terminal domain"/>
    <property type="match status" value="1"/>
</dbReference>
<protein>
    <submittedName>
        <fullName evidence="3">Putative Oxidoreductase, Gfo/Idh/MocA family</fullName>
        <ecNumber evidence="3">1.-.-.-</ecNumber>
    </submittedName>
</protein>
<dbReference type="eggNOG" id="COG0673">
    <property type="taxonomic scope" value="Bacteria"/>
</dbReference>
<keyword evidence="3" id="KW-0560">Oxidoreductase</keyword>
<dbReference type="KEGG" id="nde:NIDE3038"/>